<keyword evidence="1" id="KW-0812">Transmembrane</keyword>
<name>L9ZTI5_9EURY</name>
<dbReference type="RefSeq" id="WP_006826620.1">
    <property type="nucleotide sequence ID" value="NZ_AOIL01000050.1"/>
</dbReference>
<gene>
    <name evidence="2" type="ORF">C484_14718</name>
</gene>
<keyword evidence="1" id="KW-1133">Transmembrane helix</keyword>
<dbReference type="EMBL" id="AOIL01000050">
    <property type="protein sequence ID" value="ELY88857.1"/>
    <property type="molecule type" value="Genomic_DNA"/>
</dbReference>
<keyword evidence="1" id="KW-0472">Membrane</keyword>
<feature type="transmembrane region" description="Helical" evidence="1">
    <location>
        <begin position="12"/>
        <end position="30"/>
    </location>
</feature>
<dbReference type="InterPro" id="IPR058341">
    <property type="entry name" value="DUF8028"/>
</dbReference>
<organism evidence="2 3">
    <name type="scientific">Natrialba taiwanensis DSM 12281</name>
    <dbReference type="NCBI Taxonomy" id="1230458"/>
    <lineage>
        <taxon>Archaea</taxon>
        <taxon>Methanobacteriati</taxon>
        <taxon>Methanobacteriota</taxon>
        <taxon>Stenosarchaea group</taxon>
        <taxon>Halobacteria</taxon>
        <taxon>Halobacteriales</taxon>
        <taxon>Natrialbaceae</taxon>
        <taxon>Natrialba</taxon>
    </lineage>
</organism>
<sequence>MHLGSTVTTIGFWVGTLLPVVYLPLFVAGIGSATRFSIFLCVLVINIIALVIGHDYRGSRSYDERQLDGSRSR</sequence>
<evidence type="ECO:0000313" key="2">
    <source>
        <dbReference type="EMBL" id="ELY88857.1"/>
    </source>
</evidence>
<feature type="transmembrane region" description="Helical" evidence="1">
    <location>
        <begin position="36"/>
        <end position="56"/>
    </location>
</feature>
<dbReference type="OrthoDB" id="155622at2157"/>
<proteinExistence type="predicted"/>
<dbReference type="Proteomes" id="UP000011648">
    <property type="component" value="Unassembled WGS sequence"/>
</dbReference>
<evidence type="ECO:0000313" key="3">
    <source>
        <dbReference type="Proteomes" id="UP000011648"/>
    </source>
</evidence>
<keyword evidence="3" id="KW-1185">Reference proteome</keyword>
<dbReference type="PATRIC" id="fig|1230458.4.peg.2973"/>
<reference evidence="2 3" key="1">
    <citation type="journal article" date="2014" name="PLoS Genet.">
        <title>Phylogenetically driven sequencing of extremely halophilic archaea reveals strategies for static and dynamic osmo-response.</title>
        <authorList>
            <person name="Becker E.A."/>
            <person name="Seitzer P.M."/>
            <person name="Tritt A."/>
            <person name="Larsen D."/>
            <person name="Krusor M."/>
            <person name="Yao A.I."/>
            <person name="Wu D."/>
            <person name="Madern D."/>
            <person name="Eisen J.A."/>
            <person name="Darling A.E."/>
            <person name="Facciotti M.T."/>
        </authorList>
    </citation>
    <scope>NUCLEOTIDE SEQUENCE [LARGE SCALE GENOMIC DNA]</scope>
    <source>
        <strain evidence="2 3">DSM 12281</strain>
    </source>
</reference>
<comment type="caution">
    <text evidence="2">The sequence shown here is derived from an EMBL/GenBank/DDBJ whole genome shotgun (WGS) entry which is preliminary data.</text>
</comment>
<evidence type="ECO:0000256" key="1">
    <source>
        <dbReference type="SAM" id="Phobius"/>
    </source>
</evidence>
<accession>L9ZTI5</accession>
<dbReference type="Pfam" id="PF26071">
    <property type="entry name" value="DUF8028"/>
    <property type="match status" value="1"/>
</dbReference>
<dbReference type="STRING" id="1230458.C484_14718"/>
<dbReference type="AlphaFoldDB" id="L9ZTI5"/>
<protein>
    <submittedName>
        <fullName evidence="2">Uncharacterized protein</fullName>
    </submittedName>
</protein>